<keyword evidence="3" id="KW-1185">Reference proteome</keyword>
<dbReference type="Proteomes" id="UP001151295">
    <property type="component" value="Unassembled WGS sequence"/>
</dbReference>
<evidence type="ECO:0000313" key="2">
    <source>
        <dbReference type="EMBL" id="KAJ1992071.1"/>
    </source>
</evidence>
<dbReference type="Pfam" id="PF02137">
    <property type="entry name" value="A_deamin"/>
    <property type="match status" value="1"/>
</dbReference>
<organism evidence="2 3">
    <name type="scientific">Coemansia umbellata</name>
    <dbReference type="NCBI Taxonomy" id="1424467"/>
    <lineage>
        <taxon>Eukaryota</taxon>
        <taxon>Fungi</taxon>
        <taxon>Fungi incertae sedis</taxon>
        <taxon>Zoopagomycota</taxon>
        <taxon>Kickxellomycotina</taxon>
        <taxon>Kickxellomycetes</taxon>
        <taxon>Kickxellales</taxon>
        <taxon>Kickxellaceae</taxon>
        <taxon>Coemansia</taxon>
    </lineage>
</organism>
<dbReference type="SMART" id="SM00552">
    <property type="entry name" value="ADEAMc"/>
    <property type="match status" value="1"/>
</dbReference>
<dbReference type="PANTHER" id="PTHR10910">
    <property type="entry name" value="EUKARYOTE SPECIFIC DSRNA BINDING PROTEIN"/>
    <property type="match status" value="1"/>
</dbReference>
<sequence length="407" mass="45233">MSATSDSDKIARCVIQQYKKLPKRGKPATKSTKGAGTKEEWTVLAGFAMHNTQTGEFTCVSLGTGLKCQNQTQLSKFGDTVHDSHAEIVARRAFLVYLMDQLEQPDGILKKQQHSGGFALRPHLRFHLYSSQCPCGDAVVDVLEKQQQQQQQQSCDMEGNRKRRKIDEGSVIRGHQVYKAQGSLRLKPGRADSIPTLSMSCSDKIARWNVLGVQGGLLANIVHPIYISSIVVGDLFNHSAIDRALNQRVANALKDSPALCQTDNTSYRVNRCDISETSETFERSQSAMVDSEVITADASIYWYLGAKCSVALVNGGKQGARPPSPKNSKCQLENLRSEICKLSLFNKYKLLLKRCGLLSQNSDKDKQTYRQAKDEASEYQRVKAQVLATDEFKGWVRCPDIEPPTID</sequence>
<gene>
    <name evidence="2" type="ORF">EDC05_003062</name>
</gene>
<evidence type="ECO:0000313" key="3">
    <source>
        <dbReference type="Proteomes" id="UP001151295"/>
    </source>
</evidence>
<feature type="domain" description="A to I editase" evidence="1">
    <location>
        <begin position="61"/>
        <end position="384"/>
    </location>
</feature>
<proteinExistence type="predicted"/>
<evidence type="ECO:0000259" key="1">
    <source>
        <dbReference type="PROSITE" id="PS50141"/>
    </source>
</evidence>
<reference evidence="2" key="1">
    <citation type="submission" date="2022-07" db="EMBL/GenBank/DDBJ databases">
        <title>Phylogenomic reconstructions and comparative analyses of Kickxellomycotina fungi.</title>
        <authorList>
            <person name="Reynolds N.K."/>
            <person name="Stajich J.E."/>
            <person name="Barry K."/>
            <person name="Grigoriev I.V."/>
            <person name="Crous P."/>
            <person name="Smith M.E."/>
        </authorList>
    </citation>
    <scope>NUCLEOTIDE SEQUENCE</scope>
    <source>
        <strain evidence="2">BCRC 34882</strain>
    </source>
</reference>
<dbReference type="InterPro" id="IPR002466">
    <property type="entry name" value="A_deamin"/>
</dbReference>
<dbReference type="EMBL" id="JANBQD010000031">
    <property type="protein sequence ID" value="KAJ1992071.1"/>
    <property type="molecule type" value="Genomic_DNA"/>
</dbReference>
<accession>A0ABQ8PMY3</accession>
<comment type="caution">
    <text evidence="2">The sequence shown here is derived from an EMBL/GenBank/DDBJ whole genome shotgun (WGS) entry which is preliminary data.</text>
</comment>
<dbReference type="PANTHER" id="PTHR10910:SF62">
    <property type="entry name" value="AT07585P-RELATED"/>
    <property type="match status" value="1"/>
</dbReference>
<name>A0ABQ8PMY3_9FUNG</name>
<protein>
    <recommendedName>
        <fullName evidence="1">A to I editase domain-containing protein</fullName>
    </recommendedName>
</protein>
<dbReference type="PROSITE" id="PS50141">
    <property type="entry name" value="A_DEAMIN_EDITASE"/>
    <property type="match status" value="1"/>
</dbReference>